<name>A0A6S7GDW0_PARCT</name>
<comment type="caution">
    <text evidence="2">The sequence shown here is derived from an EMBL/GenBank/DDBJ whole genome shotgun (WGS) entry which is preliminary data.</text>
</comment>
<gene>
    <name evidence="2" type="ORF">PACLA_8A002645</name>
</gene>
<sequence>MGQCFGTDCSGLCPRWALRKNRGFDRFTNYAPKPSSSRFGDDHLLNEYQDQQDEIDFSGVAKNIYHPGPSEVVIDISKDTSRSGADEHLTTSTSNPNYSSVTNY</sequence>
<reference evidence="2" key="1">
    <citation type="submission" date="2020-04" db="EMBL/GenBank/DDBJ databases">
        <authorList>
            <person name="Alioto T."/>
            <person name="Alioto T."/>
            <person name="Gomez Garrido J."/>
        </authorList>
    </citation>
    <scope>NUCLEOTIDE SEQUENCE</scope>
    <source>
        <strain evidence="2">A484AB</strain>
    </source>
</reference>
<dbReference type="OrthoDB" id="5969280at2759"/>
<protein>
    <submittedName>
        <fullName evidence="2">Uncharacterized protein</fullName>
    </submittedName>
</protein>
<dbReference type="AlphaFoldDB" id="A0A6S7GDW0"/>
<feature type="compositionally biased region" description="Polar residues" evidence="1">
    <location>
        <begin position="90"/>
        <end position="104"/>
    </location>
</feature>
<accession>A0A6S7GDW0</accession>
<feature type="region of interest" description="Disordered" evidence="1">
    <location>
        <begin position="78"/>
        <end position="104"/>
    </location>
</feature>
<evidence type="ECO:0000313" key="2">
    <source>
        <dbReference type="EMBL" id="CAB3989323.1"/>
    </source>
</evidence>
<keyword evidence="3" id="KW-1185">Reference proteome</keyword>
<feature type="compositionally biased region" description="Basic and acidic residues" evidence="1">
    <location>
        <begin position="78"/>
        <end position="89"/>
    </location>
</feature>
<dbReference type="EMBL" id="CACRXK020001467">
    <property type="protein sequence ID" value="CAB3989323.1"/>
    <property type="molecule type" value="Genomic_DNA"/>
</dbReference>
<evidence type="ECO:0000313" key="3">
    <source>
        <dbReference type="Proteomes" id="UP001152795"/>
    </source>
</evidence>
<evidence type="ECO:0000256" key="1">
    <source>
        <dbReference type="SAM" id="MobiDB-lite"/>
    </source>
</evidence>
<organism evidence="2 3">
    <name type="scientific">Paramuricea clavata</name>
    <name type="common">Red gorgonian</name>
    <name type="synonym">Violescent sea-whip</name>
    <dbReference type="NCBI Taxonomy" id="317549"/>
    <lineage>
        <taxon>Eukaryota</taxon>
        <taxon>Metazoa</taxon>
        <taxon>Cnidaria</taxon>
        <taxon>Anthozoa</taxon>
        <taxon>Octocorallia</taxon>
        <taxon>Malacalcyonacea</taxon>
        <taxon>Plexauridae</taxon>
        <taxon>Paramuricea</taxon>
    </lineage>
</organism>
<proteinExistence type="predicted"/>
<dbReference type="Proteomes" id="UP001152795">
    <property type="component" value="Unassembled WGS sequence"/>
</dbReference>